<sequence length="412" mass="45232">MTTSKTAARKTGPLAGIRILDLTSVLMGPYCTQIMADLGADVIKVESPDGDTSRYVGPTRTPGRSGMFANLNRGKRGIVLDLRKPEGLAVCLRLAQKSDVVLHSMRKPAIEKLKLDYAAVSAVNPDVVYASLYGYGKDGRYSGKPAYDDTIQAISGLAMLQAEINPEPQYVTTVVGDKVCALSAAYAIIAALLHRQRGGGGQEIEIPMFEVMTSFLLVEHIAGAAYDPPMGRPVYERTVTPYRRPYKTRDGYLSVLVYNDKQWTRFAELIDRPDLAADPRFRSQAARSQNMAAFCTMVAEILAGRTSVEWIALLERAEIPVARLNTTQDLYTDPHLADVGFFKSIDDPHDGTLRLPDYPVRFSQTPGHFERGGPMLGEHTAEVLHELGMDDAELEGLENRGAIRRWQGKAGA</sequence>
<dbReference type="SUPFAM" id="SSF89796">
    <property type="entry name" value="CoA-transferase family III (CaiB/BaiF)"/>
    <property type="match status" value="1"/>
</dbReference>
<dbReference type="AlphaFoldDB" id="A0A516H016"/>
<evidence type="ECO:0000313" key="2">
    <source>
        <dbReference type="EMBL" id="QDO97118.1"/>
    </source>
</evidence>
<dbReference type="Proteomes" id="UP000317496">
    <property type="component" value="Chromosome"/>
</dbReference>
<dbReference type="RefSeq" id="WP_144068099.1">
    <property type="nucleotide sequence ID" value="NZ_CP041636.1"/>
</dbReference>
<protein>
    <submittedName>
        <fullName evidence="2">CoA transferase</fullName>
    </submittedName>
</protein>
<dbReference type="EMBL" id="CP041636">
    <property type="protein sequence ID" value="QDO97118.1"/>
    <property type="molecule type" value="Genomic_DNA"/>
</dbReference>
<dbReference type="PANTHER" id="PTHR48207:SF4">
    <property type="entry name" value="BLL6097 PROTEIN"/>
    <property type="match status" value="1"/>
</dbReference>
<dbReference type="Gene3D" id="3.40.50.10540">
    <property type="entry name" value="Crotonobetainyl-coa:carnitine coa-transferase, domain 1"/>
    <property type="match status" value="1"/>
</dbReference>
<dbReference type="InterPro" id="IPR023606">
    <property type="entry name" value="CoA-Trfase_III_dom_1_sf"/>
</dbReference>
<keyword evidence="1 2" id="KW-0808">Transferase</keyword>
<dbReference type="Gene3D" id="3.30.1540.10">
    <property type="entry name" value="formyl-coa transferase, domain 3"/>
    <property type="match status" value="1"/>
</dbReference>
<dbReference type="KEGG" id="fer:FNB15_07445"/>
<organism evidence="2 3">
    <name type="scientific">Ferrovibrio terrae</name>
    <dbReference type="NCBI Taxonomy" id="2594003"/>
    <lineage>
        <taxon>Bacteria</taxon>
        <taxon>Pseudomonadati</taxon>
        <taxon>Pseudomonadota</taxon>
        <taxon>Alphaproteobacteria</taxon>
        <taxon>Rhodospirillales</taxon>
        <taxon>Rhodospirillaceae</taxon>
        <taxon>Ferrovibrio</taxon>
    </lineage>
</organism>
<proteinExistence type="predicted"/>
<dbReference type="PANTHER" id="PTHR48207">
    <property type="entry name" value="SUCCINATE--HYDROXYMETHYLGLUTARATE COA-TRANSFERASE"/>
    <property type="match status" value="1"/>
</dbReference>
<dbReference type="InterPro" id="IPR044855">
    <property type="entry name" value="CoA-Trfase_III_dom3_sf"/>
</dbReference>
<dbReference type="GO" id="GO:0008410">
    <property type="term" value="F:CoA-transferase activity"/>
    <property type="evidence" value="ECO:0007669"/>
    <property type="project" value="TreeGrafter"/>
</dbReference>
<accession>A0A516H016</accession>
<dbReference type="OrthoDB" id="9781472at2"/>
<evidence type="ECO:0000256" key="1">
    <source>
        <dbReference type="ARBA" id="ARBA00022679"/>
    </source>
</evidence>
<reference evidence="2 3" key="1">
    <citation type="submission" date="2019-07" db="EMBL/GenBank/DDBJ databases">
        <title>Genome sequencing for Ferrovibrio sp. K5.</title>
        <authorList>
            <person name="Park S.-J."/>
        </authorList>
    </citation>
    <scope>NUCLEOTIDE SEQUENCE [LARGE SCALE GENOMIC DNA]</scope>
    <source>
        <strain evidence="2 3">K5</strain>
    </source>
</reference>
<gene>
    <name evidence="2" type="ORF">FNB15_07445</name>
</gene>
<dbReference type="InterPro" id="IPR003673">
    <property type="entry name" value="CoA-Trfase_fam_III"/>
</dbReference>
<dbReference type="Pfam" id="PF02515">
    <property type="entry name" value="CoA_transf_3"/>
    <property type="match status" value="1"/>
</dbReference>
<evidence type="ECO:0000313" key="3">
    <source>
        <dbReference type="Proteomes" id="UP000317496"/>
    </source>
</evidence>
<dbReference type="InterPro" id="IPR050483">
    <property type="entry name" value="CoA-transferase_III_domain"/>
</dbReference>
<keyword evidence="3" id="KW-1185">Reference proteome</keyword>
<name>A0A516H016_9PROT</name>